<evidence type="ECO:0000256" key="1">
    <source>
        <dbReference type="SAM" id="Phobius"/>
    </source>
</evidence>
<gene>
    <name evidence="2" type="ORF">GN138_10485</name>
</gene>
<keyword evidence="3" id="KW-1185">Reference proteome</keyword>
<evidence type="ECO:0000313" key="3">
    <source>
        <dbReference type="Proteomes" id="UP000478208"/>
    </source>
</evidence>
<feature type="transmembrane region" description="Helical" evidence="1">
    <location>
        <begin position="45"/>
        <end position="65"/>
    </location>
</feature>
<proteinExistence type="predicted"/>
<dbReference type="EMBL" id="WOWS01000003">
    <property type="protein sequence ID" value="MUU78871.1"/>
    <property type="molecule type" value="Genomic_DNA"/>
</dbReference>
<dbReference type="AlphaFoldDB" id="A0A6L6U950"/>
<name>A0A6L6U950_9FLAO</name>
<keyword evidence="1" id="KW-0472">Membrane</keyword>
<organism evidence="2 3">
    <name type="scientific">Winogradskyella endarachnes</name>
    <dbReference type="NCBI Taxonomy" id="2681965"/>
    <lineage>
        <taxon>Bacteria</taxon>
        <taxon>Pseudomonadati</taxon>
        <taxon>Bacteroidota</taxon>
        <taxon>Flavobacteriia</taxon>
        <taxon>Flavobacteriales</taxon>
        <taxon>Flavobacteriaceae</taxon>
        <taxon>Winogradskyella</taxon>
    </lineage>
</organism>
<accession>A0A6L6U950</accession>
<keyword evidence="1" id="KW-1133">Transmembrane helix</keyword>
<dbReference type="Proteomes" id="UP000478208">
    <property type="component" value="Unassembled WGS sequence"/>
</dbReference>
<keyword evidence="1" id="KW-0812">Transmembrane</keyword>
<sequence>MAPIKFEENIKDKLEKRTLSPSPDTWSKLSDRLDEDQKKSKKPMFWYLSIAAGLLLMMAISIQFFNKNNSEEILPQIVNEDIIKEELDKEKIKTQEKEPVKLVNEEVQFKEQEEILPVIKETKNKNLTKGVVKTVKTKTQLAEVNTTNKADNLNTKNEMSPNELQPELDKDMIKTAVADAMKSLKSENISVSDREIDSLLKVASKELFKDKLNQESSTMVDAEQLLESVEDEMGQSFRTKVFEALKGSYETVKTAVAHRNN</sequence>
<protein>
    <submittedName>
        <fullName evidence="2">Uncharacterized protein</fullName>
    </submittedName>
</protein>
<comment type="caution">
    <text evidence="2">The sequence shown here is derived from an EMBL/GenBank/DDBJ whole genome shotgun (WGS) entry which is preliminary data.</text>
</comment>
<evidence type="ECO:0000313" key="2">
    <source>
        <dbReference type="EMBL" id="MUU78871.1"/>
    </source>
</evidence>
<dbReference type="RefSeq" id="WP_157363846.1">
    <property type="nucleotide sequence ID" value="NZ_WOWS01000003.1"/>
</dbReference>
<reference evidence="2 3" key="1">
    <citation type="submission" date="2019-12" db="EMBL/GenBank/DDBJ databases">
        <authorList>
            <person name="Li J."/>
        </authorList>
    </citation>
    <scope>NUCLEOTIDE SEQUENCE [LARGE SCALE GENOMIC DNA]</scope>
    <source>
        <strain evidence="2 3">HL2-2</strain>
    </source>
</reference>